<dbReference type="GO" id="GO:0000287">
    <property type="term" value="F:magnesium ion binding"/>
    <property type="evidence" value="ECO:0007669"/>
    <property type="project" value="InterPro"/>
</dbReference>
<keyword evidence="6" id="KW-0443">Lipid metabolism</keyword>
<dbReference type="HAMAP" id="MF_00101">
    <property type="entry name" value="AcpS"/>
    <property type="match status" value="1"/>
</dbReference>
<dbReference type="Proteomes" id="UP000019132">
    <property type="component" value="Unassembled WGS sequence"/>
</dbReference>
<keyword evidence="2" id="KW-0808">Transferase</keyword>
<dbReference type="InterPro" id="IPR004568">
    <property type="entry name" value="Ppantetheine-prot_Trfase_dom"/>
</dbReference>
<evidence type="ECO:0000256" key="1">
    <source>
        <dbReference type="ARBA" id="ARBA00022516"/>
    </source>
</evidence>
<dbReference type="STRING" id="431595.K3WX57"/>
<dbReference type="InterPro" id="IPR008278">
    <property type="entry name" value="4-PPantetheinyl_Trfase_dom"/>
</dbReference>
<dbReference type="AlphaFoldDB" id="K3WX57"/>
<evidence type="ECO:0000259" key="8">
    <source>
        <dbReference type="Pfam" id="PF01648"/>
    </source>
</evidence>
<evidence type="ECO:0000313" key="10">
    <source>
        <dbReference type="Proteomes" id="UP000019132"/>
    </source>
</evidence>
<organism evidence="9 10">
    <name type="scientific">Globisporangium ultimum (strain ATCC 200006 / CBS 805.95 / DAOM BR144)</name>
    <name type="common">Pythium ultimum</name>
    <dbReference type="NCBI Taxonomy" id="431595"/>
    <lineage>
        <taxon>Eukaryota</taxon>
        <taxon>Sar</taxon>
        <taxon>Stramenopiles</taxon>
        <taxon>Oomycota</taxon>
        <taxon>Peronosporomycetes</taxon>
        <taxon>Pythiales</taxon>
        <taxon>Pythiaceae</taxon>
        <taxon>Globisporangium</taxon>
    </lineage>
</organism>
<accession>K3WX57</accession>
<sequence>AGRHVGCVLTVFCCTKYDPTSLTSSHACTKETRMRVFGVGVDIAHVPRFERCVARHGERFLRRAFHPQEIHEFHAKADTARAAFLASRWAVKEATYKAFQQYRVLFPEIRVTKQHTKDAAGSPFAPRSTLQRSVDTKLSVAEASQALRLEFSGETQALAKQLQLVDPHVSISHDGEYAVAYVVLQQQQQQGNATESEQLPET</sequence>
<dbReference type="eggNOG" id="ENOG502S2QX">
    <property type="taxonomic scope" value="Eukaryota"/>
</dbReference>
<dbReference type="EnsemblProtists" id="PYU1_T009555">
    <property type="protein sequence ID" value="PYU1_T009555"/>
    <property type="gene ID" value="PYU1_G009537"/>
</dbReference>
<proteinExistence type="inferred from homology"/>
<dbReference type="OMA" id="GHTERGQ"/>
<dbReference type="Pfam" id="PF01648">
    <property type="entry name" value="ACPS"/>
    <property type="match status" value="1"/>
</dbReference>
<evidence type="ECO:0000313" key="9">
    <source>
        <dbReference type="EnsemblProtists" id="PYU1_T009555"/>
    </source>
</evidence>
<dbReference type="SUPFAM" id="SSF56214">
    <property type="entry name" value="4'-phosphopantetheinyl transferase"/>
    <property type="match status" value="1"/>
</dbReference>
<dbReference type="EMBL" id="GL376622">
    <property type="status" value="NOT_ANNOTATED_CDS"/>
    <property type="molecule type" value="Genomic_DNA"/>
</dbReference>
<keyword evidence="3" id="KW-0479">Metal-binding</keyword>
<evidence type="ECO:0000256" key="2">
    <source>
        <dbReference type="ARBA" id="ARBA00022679"/>
    </source>
</evidence>
<dbReference type="InterPro" id="IPR002582">
    <property type="entry name" value="ACPS"/>
</dbReference>
<keyword evidence="5" id="KW-0460">Magnesium</keyword>
<evidence type="ECO:0000256" key="3">
    <source>
        <dbReference type="ARBA" id="ARBA00022723"/>
    </source>
</evidence>
<dbReference type="InterPro" id="IPR037143">
    <property type="entry name" value="4-PPantetheinyl_Trfase_dom_sf"/>
</dbReference>
<name>K3WX57_GLOUD</name>
<dbReference type="GO" id="GO:0008897">
    <property type="term" value="F:holo-[acyl-carrier-protein] synthase activity"/>
    <property type="evidence" value="ECO:0007669"/>
    <property type="project" value="InterPro"/>
</dbReference>
<keyword evidence="1" id="KW-0444">Lipid biosynthesis</keyword>
<protein>
    <recommendedName>
        <fullName evidence="8">4'-phosphopantetheinyl transferase domain-containing protein</fullName>
    </recommendedName>
</protein>
<dbReference type="HOGENOM" id="CLU_089696_3_2_1"/>
<evidence type="ECO:0000256" key="7">
    <source>
        <dbReference type="ARBA" id="ARBA00023160"/>
    </source>
</evidence>
<keyword evidence="10" id="KW-1185">Reference proteome</keyword>
<dbReference type="NCBIfam" id="TIGR00556">
    <property type="entry name" value="pantethn_trn"/>
    <property type="match status" value="1"/>
</dbReference>
<keyword evidence="7" id="KW-0275">Fatty acid biosynthesis</keyword>
<reference evidence="9" key="3">
    <citation type="submission" date="2015-02" db="UniProtKB">
        <authorList>
            <consortium name="EnsemblProtists"/>
        </authorList>
    </citation>
    <scope>IDENTIFICATION</scope>
    <source>
        <strain evidence="9">DAOM BR144</strain>
    </source>
</reference>
<reference evidence="10" key="1">
    <citation type="journal article" date="2010" name="Genome Biol.">
        <title>Genome sequence of the necrotrophic plant pathogen Pythium ultimum reveals original pathogenicity mechanisms and effector repertoire.</title>
        <authorList>
            <person name="Levesque C.A."/>
            <person name="Brouwer H."/>
            <person name="Cano L."/>
            <person name="Hamilton J.P."/>
            <person name="Holt C."/>
            <person name="Huitema E."/>
            <person name="Raffaele S."/>
            <person name="Robideau G.P."/>
            <person name="Thines M."/>
            <person name="Win J."/>
            <person name="Zerillo M.M."/>
            <person name="Beakes G.W."/>
            <person name="Boore J.L."/>
            <person name="Busam D."/>
            <person name="Dumas B."/>
            <person name="Ferriera S."/>
            <person name="Fuerstenberg S.I."/>
            <person name="Gachon C.M."/>
            <person name="Gaulin E."/>
            <person name="Govers F."/>
            <person name="Grenville-Briggs L."/>
            <person name="Horner N."/>
            <person name="Hostetler J."/>
            <person name="Jiang R.H."/>
            <person name="Johnson J."/>
            <person name="Krajaejun T."/>
            <person name="Lin H."/>
            <person name="Meijer H.J."/>
            <person name="Moore B."/>
            <person name="Morris P."/>
            <person name="Phuntmart V."/>
            <person name="Puiu D."/>
            <person name="Shetty J."/>
            <person name="Stajich J.E."/>
            <person name="Tripathy S."/>
            <person name="Wawra S."/>
            <person name="van West P."/>
            <person name="Whitty B.R."/>
            <person name="Coutinho P.M."/>
            <person name="Henrissat B."/>
            <person name="Martin F."/>
            <person name="Thomas P.D."/>
            <person name="Tyler B.M."/>
            <person name="De Vries R.P."/>
            <person name="Kamoun S."/>
            <person name="Yandell M."/>
            <person name="Tisserat N."/>
            <person name="Buell C.R."/>
        </authorList>
    </citation>
    <scope>NUCLEOTIDE SEQUENCE</scope>
    <source>
        <strain evidence="10">DAOM:BR144</strain>
    </source>
</reference>
<evidence type="ECO:0000256" key="6">
    <source>
        <dbReference type="ARBA" id="ARBA00023098"/>
    </source>
</evidence>
<evidence type="ECO:0000256" key="4">
    <source>
        <dbReference type="ARBA" id="ARBA00022832"/>
    </source>
</evidence>
<dbReference type="InParanoid" id="K3WX57"/>
<dbReference type="Gene3D" id="3.90.470.20">
    <property type="entry name" value="4'-phosphopantetheinyl transferase domain"/>
    <property type="match status" value="1"/>
</dbReference>
<dbReference type="GO" id="GO:0006633">
    <property type="term" value="P:fatty acid biosynthetic process"/>
    <property type="evidence" value="ECO:0007669"/>
    <property type="project" value="UniProtKB-KW"/>
</dbReference>
<dbReference type="VEuPathDB" id="FungiDB:PYU1_G009537"/>
<reference evidence="10" key="2">
    <citation type="submission" date="2010-04" db="EMBL/GenBank/DDBJ databases">
        <authorList>
            <person name="Buell R."/>
            <person name="Hamilton J."/>
            <person name="Hostetler J."/>
        </authorList>
    </citation>
    <scope>NUCLEOTIDE SEQUENCE [LARGE SCALE GENOMIC DNA]</scope>
    <source>
        <strain evidence="10">DAOM:BR144</strain>
    </source>
</reference>
<feature type="domain" description="4'-phosphopantetheinyl transferase" evidence="8">
    <location>
        <begin position="38"/>
        <end position="118"/>
    </location>
</feature>
<keyword evidence="4" id="KW-0276">Fatty acid metabolism</keyword>
<evidence type="ECO:0000256" key="5">
    <source>
        <dbReference type="ARBA" id="ARBA00022842"/>
    </source>
</evidence>